<organism evidence="5 6">
    <name type="scientific">Microbacterium sufflavum</name>
    <dbReference type="NCBI Taxonomy" id="2851649"/>
    <lineage>
        <taxon>Bacteria</taxon>
        <taxon>Bacillati</taxon>
        <taxon>Actinomycetota</taxon>
        <taxon>Actinomycetes</taxon>
        <taxon>Micrococcales</taxon>
        <taxon>Microbacteriaceae</taxon>
        <taxon>Microbacterium</taxon>
    </lineage>
</organism>
<dbReference type="InterPro" id="IPR011079">
    <property type="entry name" value="Ala_racemase_C"/>
</dbReference>
<evidence type="ECO:0000313" key="5">
    <source>
        <dbReference type="EMBL" id="UPL12225.1"/>
    </source>
</evidence>
<keyword evidence="6" id="KW-1185">Reference proteome</keyword>
<feature type="domain" description="Alanine racemase C-terminal" evidence="4">
    <location>
        <begin position="125"/>
        <end position="252"/>
    </location>
</feature>
<name>A0ABY4IHJ3_9MICO</name>
<keyword evidence="3" id="KW-0413">Isomerase</keyword>
<protein>
    <recommendedName>
        <fullName evidence="4">Alanine racemase C-terminal domain-containing protein</fullName>
    </recommendedName>
</protein>
<dbReference type="InterPro" id="IPR009006">
    <property type="entry name" value="Ala_racemase/Decarboxylase_C"/>
</dbReference>
<sequence length="253" mass="26187">MPSSLRGSHTGIPEHEARLDHVCDTTSSALPRALISRSALTAAAVAAVREGGVRADLRRDAWGHGLLAVAHAVTVAGAREVRVDSEGEVEMLRLEGIAGVTTGEPDIDPSILYGLPGSNHDATPVLRLTGRVMSTKPLRAGDAVSYGYTFRASGDTTVALVTGGYAQGIVRALGNIALVEVDGILRPIVGRVAMDVCVVDLEGTEAPVGAEVTYFGGTGPARDEIVRWSSATDMSAAELVAVAGSHAVRGWEA</sequence>
<dbReference type="SMART" id="SM01005">
    <property type="entry name" value="Ala_racemase_C"/>
    <property type="match status" value="1"/>
</dbReference>
<evidence type="ECO:0000256" key="3">
    <source>
        <dbReference type="ARBA" id="ARBA00023235"/>
    </source>
</evidence>
<dbReference type="Gene3D" id="2.40.37.10">
    <property type="entry name" value="Lyase, Ornithine Decarboxylase, Chain A, domain 1"/>
    <property type="match status" value="1"/>
</dbReference>
<dbReference type="PANTHER" id="PTHR30511:SF0">
    <property type="entry name" value="ALANINE RACEMASE, CATABOLIC-RELATED"/>
    <property type="match status" value="1"/>
</dbReference>
<comment type="cofactor">
    <cofactor evidence="1">
        <name>pyridoxal 5'-phosphate</name>
        <dbReference type="ChEBI" id="CHEBI:597326"/>
    </cofactor>
</comment>
<dbReference type="PANTHER" id="PTHR30511">
    <property type="entry name" value="ALANINE RACEMASE"/>
    <property type="match status" value="1"/>
</dbReference>
<keyword evidence="2" id="KW-0663">Pyridoxal phosphate</keyword>
<dbReference type="SUPFAM" id="SSF50621">
    <property type="entry name" value="Alanine racemase C-terminal domain-like"/>
    <property type="match status" value="1"/>
</dbReference>
<gene>
    <name evidence="5" type="ORF">KV394_14390</name>
</gene>
<dbReference type="Pfam" id="PF00842">
    <property type="entry name" value="Ala_racemase_C"/>
    <property type="match status" value="1"/>
</dbReference>
<evidence type="ECO:0000256" key="2">
    <source>
        <dbReference type="ARBA" id="ARBA00022898"/>
    </source>
</evidence>
<reference evidence="5 6" key="1">
    <citation type="submission" date="2021-06" db="EMBL/GenBank/DDBJ databases">
        <title>Genome-based taxonomic framework of Microbacterium strains isolated from marine environment, the description of four new species and reclassification of four preexisting species.</title>
        <authorList>
            <person name="Lee S.D."/>
            <person name="Kim S.-M."/>
            <person name="Byeon Y.-S."/>
            <person name="Yang H.L."/>
            <person name="Kim I.S."/>
        </authorList>
    </citation>
    <scope>NUCLEOTIDE SEQUENCE [LARGE SCALE GENOMIC DNA]</scope>
    <source>
        <strain evidence="5 6">SSW1-51</strain>
    </source>
</reference>
<evidence type="ECO:0000259" key="4">
    <source>
        <dbReference type="SMART" id="SM01005"/>
    </source>
</evidence>
<proteinExistence type="predicted"/>
<evidence type="ECO:0000256" key="1">
    <source>
        <dbReference type="ARBA" id="ARBA00001933"/>
    </source>
</evidence>
<dbReference type="Proteomes" id="UP000831467">
    <property type="component" value="Chromosome"/>
</dbReference>
<dbReference type="InterPro" id="IPR000821">
    <property type="entry name" value="Ala_racemase"/>
</dbReference>
<accession>A0ABY4IHJ3</accession>
<evidence type="ECO:0000313" key="6">
    <source>
        <dbReference type="Proteomes" id="UP000831467"/>
    </source>
</evidence>
<dbReference type="EMBL" id="CP078076">
    <property type="protein sequence ID" value="UPL12225.1"/>
    <property type="molecule type" value="Genomic_DNA"/>
</dbReference>